<protein>
    <submittedName>
        <fullName evidence="2">Uncharacterized protein</fullName>
    </submittedName>
</protein>
<dbReference type="OrthoDB" id="2498128at2759"/>
<dbReference type="EMBL" id="KN831769">
    <property type="protein sequence ID" value="KIM47497.1"/>
    <property type="molecule type" value="Genomic_DNA"/>
</dbReference>
<feature type="compositionally biased region" description="Basic and acidic residues" evidence="1">
    <location>
        <begin position="41"/>
        <end position="58"/>
    </location>
</feature>
<reference evidence="2 3" key="1">
    <citation type="submission" date="2014-04" db="EMBL/GenBank/DDBJ databases">
        <authorList>
            <consortium name="DOE Joint Genome Institute"/>
            <person name="Kuo A."/>
            <person name="Gay G."/>
            <person name="Dore J."/>
            <person name="Kohler A."/>
            <person name="Nagy L.G."/>
            <person name="Floudas D."/>
            <person name="Copeland A."/>
            <person name="Barry K.W."/>
            <person name="Cichocki N."/>
            <person name="Veneault-Fourrey C."/>
            <person name="LaButti K."/>
            <person name="Lindquist E.A."/>
            <person name="Lipzen A."/>
            <person name="Lundell T."/>
            <person name="Morin E."/>
            <person name="Murat C."/>
            <person name="Sun H."/>
            <person name="Tunlid A."/>
            <person name="Henrissat B."/>
            <person name="Grigoriev I.V."/>
            <person name="Hibbett D.S."/>
            <person name="Martin F."/>
            <person name="Nordberg H.P."/>
            <person name="Cantor M.N."/>
            <person name="Hua S.X."/>
        </authorList>
    </citation>
    <scope>NUCLEOTIDE SEQUENCE [LARGE SCALE GENOMIC DNA]</scope>
    <source>
        <strain evidence="3">h7</strain>
    </source>
</reference>
<dbReference type="Proteomes" id="UP000053424">
    <property type="component" value="Unassembled WGS sequence"/>
</dbReference>
<feature type="region of interest" description="Disordered" evidence="1">
    <location>
        <begin position="39"/>
        <end position="107"/>
    </location>
</feature>
<reference evidence="3" key="2">
    <citation type="submission" date="2015-01" db="EMBL/GenBank/DDBJ databases">
        <title>Evolutionary Origins and Diversification of the Mycorrhizal Mutualists.</title>
        <authorList>
            <consortium name="DOE Joint Genome Institute"/>
            <consortium name="Mycorrhizal Genomics Consortium"/>
            <person name="Kohler A."/>
            <person name="Kuo A."/>
            <person name="Nagy L.G."/>
            <person name="Floudas D."/>
            <person name="Copeland A."/>
            <person name="Barry K.W."/>
            <person name="Cichocki N."/>
            <person name="Veneault-Fourrey C."/>
            <person name="LaButti K."/>
            <person name="Lindquist E.A."/>
            <person name="Lipzen A."/>
            <person name="Lundell T."/>
            <person name="Morin E."/>
            <person name="Murat C."/>
            <person name="Riley R."/>
            <person name="Ohm R."/>
            <person name="Sun H."/>
            <person name="Tunlid A."/>
            <person name="Henrissat B."/>
            <person name="Grigoriev I.V."/>
            <person name="Hibbett D.S."/>
            <person name="Martin F."/>
        </authorList>
    </citation>
    <scope>NUCLEOTIDE SEQUENCE [LARGE SCALE GENOMIC DNA]</scope>
    <source>
        <strain evidence="3">h7</strain>
    </source>
</reference>
<feature type="compositionally biased region" description="Gly residues" evidence="1">
    <location>
        <begin position="60"/>
        <end position="80"/>
    </location>
</feature>
<dbReference type="AlphaFoldDB" id="A0A0C2Z2K9"/>
<keyword evidence="3" id="KW-1185">Reference proteome</keyword>
<feature type="compositionally biased region" description="Basic and acidic residues" evidence="1">
    <location>
        <begin position="98"/>
        <end position="107"/>
    </location>
</feature>
<sequence>MSYYKELANSWSIPQTYLGRCSLARIGESLVWDLDASSTADSHEHTDQCAQEKRDAEQGGRVGQGRGGGGGPGSQGGGRGGRGRGRGGRGRGQGGGRGRGDRGARVRMRPEGQLFRETAPTIIEVAAVVTPKKGSSQQTTIIPQIAKTFLEDQIVIDIQSKAYDPYDEILTTTPDRKRYPFHRTRKSKLTRFKQNGVYPEYRQNELCDGVAFYTTNSIKQAITHVFYVSPKLINSAVDPIIVLMFSIDVSILHGYRTVGNPSRSITSRWYRDGDEEDREEFFTLAKHNLSLEHESELDPASDVEIGPICLSTLPDPVVLDNWTEEDISLIQVASCTTAHVHDYFSHSLVQVSLNTRRHLNCGFHLPDPGGEEG</sequence>
<evidence type="ECO:0000256" key="1">
    <source>
        <dbReference type="SAM" id="MobiDB-lite"/>
    </source>
</evidence>
<organism evidence="2 3">
    <name type="scientific">Hebeloma cylindrosporum</name>
    <dbReference type="NCBI Taxonomy" id="76867"/>
    <lineage>
        <taxon>Eukaryota</taxon>
        <taxon>Fungi</taxon>
        <taxon>Dikarya</taxon>
        <taxon>Basidiomycota</taxon>
        <taxon>Agaricomycotina</taxon>
        <taxon>Agaricomycetes</taxon>
        <taxon>Agaricomycetidae</taxon>
        <taxon>Agaricales</taxon>
        <taxon>Agaricineae</taxon>
        <taxon>Hymenogastraceae</taxon>
        <taxon>Hebeloma</taxon>
    </lineage>
</organism>
<accession>A0A0C2Z2K9</accession>
<evidence type="ECO:0000313" key="2">
    <source>
        <dbReference type="EMBL" id="KIM47497.1"/>
    </source>
</evidence>
<dbReference type="HOGENOM" id="CLU_880316_0_0_1"/>
<name>A0A0C2Z2K9_HEBCY</name>
<evidence type="ECO:0000313" key="3">
    <source>
        <dbReference type="Proteomes" id="UP000053424"/>
    </source>
</evidence>
<gene>
    <name evidence="2" type="ORF">M413DRAFT_201399</name>
</gene>
<proteinExistence type="predicted"/>